<feature type="transmembrane region" description="Helical" evidence="1">
    <location>
        <begin position="114"/>
        <end position="135"/>
    </location>
</feature>
<evidence type="ECO:0000256" key="1">
    <source>
        <dbReference type="SAM" id="Phobius"/>
    </source>
</evidence>
<dbReference type="STRING" id="1202450.B586_08805"/>
<name>A0A0I9V324_9MYCO</name>
<keyword evidence="1" id="KW-0472">Membrane</keyword>
<sequence length="328" mass="35618">MTIGFTFATLLVYFLIFAKITEAVSLSCMLTAMVAATYWLCVFSMQRMCLLDPAQNFFLVLVIWAALRRNFIAFVILLALGAMFREPVLLAAPTLLLVLVANKSPKRMLIRGSIATFGAIAVYFIYRAVAIASLLPGGTFYIGRTGTSSIVKTVTSALAAFQSRIPIGTALAFGILPLIVIFGLTHSNFPQKEKRTILGLIIGYTPIVLFARIFATDAERVLMLLAPVVFIAFALIVANMPERNDLRRFSLLIFTVLYAGAQATTSHRLGIILNFVALILFGGVMLVLQEISRRQAGRSSRPDDEAMDSNVLPVQLTAGVGARGGASL</sequence>
<comment type="caution">
    <text evidence="2">The sequence shown here is derived from an EMBL/GenBank/DDBJ whole genome shotgun (WGS) entry which is preliminary data.</text>
</comment>
<proteinExistence type="predicted"/>
<protein>
    <submittedName>
        <fullName evidence="2">Uncharacterized protein</fullName>
    </submittedName>
</protein>
<organism evidence="2 3">
    <name type="scientific">Mycobacterium haemophilum</name>
    <dbReference type="NCBI Taxonomy" id="29311"/>
    <lineage>
        <taxon>Bacteria</taxon>
        <taxon>Bacillati</taxon>
        <taxon>Actinomycetota</taxon>
        <taxon>Actinomycetes</taxon>
        <taxon>Mycobacteriales</taxon>
        <taxon>Mycobacteriaceae</taxon>
        <taxon>Mycobacterium</taxon>
    </lineage>
</organism>
<dbReference type="Proteomes" id="UP000036334">
    <property type="component" value="Unassembled WGS sequence"/>
</dbReference>
<feature type="transmembrane region" description="Helical" evidence="1">
    <location>
        <begin position="28"/>
        <end position="45"/>
    </location>
</feature>
<keyword evidence="1" id="KW-0812">Transmembrane</keyword>
<reference evidence="2 3" key="1">
    <citation type="submission" date="2015-05" db="EMBL/GenBank/DDBJ databases">
        <title>Genome sequence of Mycobacterium haemophilum.</title>
        <authorList>
            <person name="Greninger A.L."/>
            <person name="Cunningham G."/>
            <person name="Miller S."/>
        </authorList>
    </citation>
    <scope>NUCLEOTIDE SEQUENCE [LARGE SCALE GENOMIC DNA]</scope>
    <source>
        <strain evidence="3">UC1</strain>
    </source>
</reference>
<accession>A0A0I9V324</accession>
<gene>
    <name evidence="2" type="ORF">ABH38_08480</name>
</gene>
<dbReference type="EMBL" id="LDPR01000005">
    <property type="protein sequence ID" value="KLO37434.1"/>
    <property type="molecule type" value="Genomic_DNA"/>
</dbReference>
<feature type="transmembrane region" description="Helical" evidence="1">
    <location>
        <begin position="269"/>
        <end position="288"/>
    </location>
</feature>
<keyword evidence="1" id="KW-1133">Transmembrane helix</keyword>
<dbReference type="AlphaFoldDB" id="A0A0I9V324"/>
<keyword evidence="3" id="KW-1185">Reference proteome</keyword>
<evidence type="ECO:0000313" key="3">
    <source>
        <dbReference type="Proteomes" id="UP000036334"/>
    </source>
</evidence>
<feature type="transmembrane region" description="Helical" evidence="1">
    <location>
        <begin position="57"/>
        <end position="78"/>
    </location>
</feature>
<feature type="transmembrane region" description="Helical" evidence="1">
    <location>
        <begin position="84"/>
        <end position="102"/>
    </location>
</feature>
<feature type="transmembrane region" description="Helical" evidence="1">
    <location>
        <begin position="246"/>
        <end position="263"/>
    </location>
</feature>
<evidence type="ECO:0000313" key="2">
    <source>
        <dbReference type="EMBL" id="KLO37434.1"/>
    </source>
</evidence>
<feature type="transmembrane region" description="Helical" evidence="1">
    <location>
        <begin position="197"/>
        <end position="215"/>
    </location>
</feature>
<feature type="transmembrane region" description="Helical" evidence="1">
    <location>
        <begin position="221"/>
        <end position="239"/>
    </location>
</feature>
<feature type="transmembrane region" description="Helical" evidence="1">
    <location>
        <begin position="165"/>
        <end position="185"/>
    </location>
</feature>
<dbReference type="PATRIC" id="fig|29311.18.peg.1362"/>